<name>A0A7C8MFE3_9PLEO</name>
<dbReference type="Proteomes" id="UP000481861">
    <property type="component" value="Unassembled WGS sequence"/>
</dbReference>
<evidence type="ECO:0000313" key="1">
    <source>
        <dbReference type="EMBL" id="KAF2874023.1"/>
    </source>
</evidence>
<dbReference type="EMBL" id="JAADJZ010000006">
    <property type="protein sequence ID" value="KAF2874023.1"/>
    <property type="molecule type" value="Genomic_DNA"/>
</dbReference>
<evidence type="ECO:0000313" key="2">
    <source>
        <dbReference type="Proteomes" id="UP000481861"/>
    </source>
</evidence>
<dbReference type="PANTHER" id="PTHR42749">
    <property type="entry name" value="CELL SHAPE-DETERMINING PROTEIN MREB"/>
    <property type="match status" value="1"/>
</dbReference>
<gene>
    <name evidence="1" type="ORF">BDV95DRAFT_604236</name>
</gene>
<proteinExistence type="predicted"/>
<dbReference type="PANTHER" id="PTHR42749:SF8">
    <property type="entry name" value="HSP70 FAMILY PROTEIN (AFU_ORTHOLOGUE AFUA_3G13740)"/>
    <property type="match status" value="1"/>
</dbReference>
<accession>A0A7C8MFE3</accession>
<reference evidence="1 2" key="1">
    <citation type="submission" date="2020-01" db="EMBL/GenBank/DDBJ databases">
        <authorList>
            <consortium name="DOE Joint Genome Institute"/>
            <person name="Haridas S."/>
            <person name="Albert R."/>
            <person name="Binder M."/>
            <person name="Bloem J."/>
            <person name="Labutti K."/>
            <person name="Salamov A."/>
            <person name="Andreopoulos B."/>
            <person name="Baker S.E."/>
            <person name="Barry K."/>
            <person name="Bills G."/>
            <person name="Bluhm B.H."/>
            <person name="Cannon C."/>
            <person name="Castanera R."/>
            <person name="Culley D.E."/>
            <person name="Daum C."/>
            <person name="Ezra D."/>
            <person name="Gonzalez J.B."/>
            <person name="Henrissat B."/>
            <person name="Kuo A."/>
            <person name="Liang C."/>
            <person name="Lipzen A."/>
            <person name="Lutzoni F."/>
            <person name="Magnuson J."/>
            <person name="Mondo S."/>
            <person name="Nolan M."/>
            <person name="Ohm R."/>
            <person name="Pangilinan J."/>
            <person name="Park H.-J.H."/>
            <person name="Ramirez L."/>
            <person name="Alfaro M."/>
            <person name="Sun H."/>
            <person name="Tritt A."/>
            <person name="Yoshinaga Y."/>
            <person name="Zwiers L.-H.L."/>
            <person name="Turgeon B.G."/>
            <person name="Goodwin S.B."/>
            <person name="Spatafora J.W."/>
            <person name="Crous P.W."/>
            <person name="Grigoriev I.V."/>
        </authorList>
    </citation>
    <scope>NUCLEOTIDE SEQUENCE [LARGE SCALE GENOMIC DNA]</scope>
    <source>
        <strain evidence="1 2">CBS 611.86</strain>
    </source>
</reference>
<protein>
    <submittedName>
        <fullName evidence="1">Uncharacterized protein</fullName>
    </submittedName>
</protein>
<dbReference type="AlphaFoldDB" id="A0A7C8MFE3"/>
<keyword evidence="2" id="KW-1185">Reference proteome</keyword>
<dbReference type="OrthoDB" id="2963168at2759"/>
<organism evidence="1 2">
    <name type="scientific">Massariosphaeria phaeospora</name>
    <dbReference type="NCBI Taxonomy" id="100035"/>
    <lineage>
        <taxon>Eukaryota</taxon>
        <taxon>Fungi</taxon>
        <taxon>Dikarya</taxon>
        <taxon>Ascomycota</taxon>
        <taxon>Pezizomycotina</taxon>
        <taxon>Dothideomycetes</taxon>
        <taxon>Pleosporomycetidae</taxon>
        <taxon>Pleosporales</taxon>
        <taxon>Pleosporales incertae sedis</taxon>
        <taxon>Massariosphaeria</taxon>
    </lineage>
</organism>
<comment type="caution">
    <text evidence="1">The sequence shown here is derived from an EMBL/GenBank/DDBJ whole genome shotgun (WGS) entry which is preliminary data.</text>
</comment>
<sequence length="424" mass="49014">MDYKNQYSPDEPLPGPDETCAKSRHLLAMDFGTGCASMLYSFQRPGETEEHTADKVWERKKIISDYPSDPFRFKSHGSTDVPTLLWYNPDSDHPEWGWPVQQRLGLQQHEIHRDSVGVLSNIKLLFDYSPFSKYHRRRLKKQISLLIQQRRIKSEQDVVVDFLVPWLKHAKTQLINDGDITDTDRPHFAVAIPTGWTLFAHHDFVDALKIAIRKAFPVFDIESSNLDDNRVKIFTVSELHAAATFQKRLSADIRASGLNGEKYIWNFLEWFAQEEDNIDDDHDKYEFSCTHVFNKDDEEWKGSETLYHAAGRRENGWTLDHEENNNCRKLGVLELDFDEFKDNEDLKDIVCIKKGRSKCWEVTVTVTAKILHRFGHAMEFYAEWSPGRTHDSQDGSASVRDPDGPTALLIGQKTLSINSHFEPC</sequence>